<keyword evidence="3" id="KW-1185">Reference proteome</keyword>
<organism evidence="2 3">
    <name type="scientific">Clostridium oryzae</name>
    <dbReference type="NCBI Taxonomy" id="1450648"/>
    <lineage>
        <taxon>Bacteria</taxon>
        <taxon>Bacillati</taxon>
        <taxon>Bacillota</taxon>
        <taxon>Clostridia</taxon>
        <taxon>Eubacteriales</taxon>
        <taxon>Clostridiaceae</taxon>
        <taxon>Clostridium</taxon>
    </lineage>
</organism>
<dbReference type="GO" id="GO:0005886">
    <property type="term" value="C:plasma membrane"/>
    <property type="evidence" value="ECO:0007669"/>
    <property type="project" value="UniProtKB-SubCell"/>
</dbReference>
<evidence type="ECO:0000256" key="1">
    <source>
        <dbReference type="SAM" id="Phobius"/>
    </source>
</evidence>
<feature type="transmembrane region" description="Helical" evidence="1">
    <location>
        <begin position="74"/>
        <end position="91"/>
    </location>
</feature>
<keyword evidence="1" id="KW-0812">Transmembrane</keyword>
<dbReference type="Pfam" id="PF12679">
    <property type="entry name" value="ABC2_membrane_2"/>
    <property type="match status" value="1"/>
</dbReference>
<keyword evidence="1" id="KW-1133">Transmembrane helix</keyword>
<dbReference type="OrthoDB" id="4187110at2"/>
<proteinExistence type="predicted"/>
<name>A0A1V4IXY4_9CLOT</name>
<dbReference type="STRING" id="1450648.CLORY_05040"/>
<dbReference type="PANTHER" id="PTHR43471">
    <property type="entry name" value="ABC TRANSPORTER PERMEASE"/>
    <property type="match status" value="1"/>
</dbReference>
<feature type="transmembrane region" description="Helical" evidence="1">
    <location>
        <begin position="229"/>
        <end position="249"/>
    </location>
</feature>
<dbReference type="EMBL" id="MZGV01000003">
    <property type="protein sequence ID" value="OPJ64635.1"/>
    <property type="molecule type" value="Genomic_DNA"/>
</dbReference>
<protein>
    <submittedName>
        <fullName evidence="2">ABC-2 family transporter protein</fullName>
    </submittedName>
</protein>
<comment type="caution">
    <text evidence="2">The sequence shown here is derived from an EMBL/GenBank/DDBJ whole genome shotgun (WGS) entry which is preliminary data.</text>
</comment>
<feature type="transmembrane region" description="Helical" evidence="1">
    <location>
        <begin position="112"/>
        <end position="139"/>
    </location>
</feature>
<gene>
    <name evidence="2" type="ORF">CLORY_05040</name>
</gene>
<dbReference type="GO" id="GO:0140359">
    <property type="term" value="F:ABC-type transporter activity"/>
    <property type="evidence" value="ECO:0007669"/>
    <property type="project" value="InterPro"/>
</dbReference>
<keyword evidence="1" id="KW-0472">Membrane</keyword>
<sequence>MKSYLAFTKKEFTEYIRTYKALILISVFFVFGIISPVAAKMMPKLMSGVPIEGITITIPNPTSIDAYSQFFKNMTQMGLIVMLLIFSGTLSQELSRGTLINMLSKGLRRRTVILSKFTASFTLWTVSYAVSAITCYGYTIYLFKNSNISNLFFSLFCLWLFGCFTLSVIFISSTLTYGNFGGLILTAVILGVMLILNVFPKLEKFNPITLASDNLGLLKGTVKTTDLSITIWLTLVLTIILLVSSIVAFNKKKL</sequence>
<evidence type="ECO:0000313" key="2">
    <source>
        <dbReference type="EMBL" id="OPJ64635.1"/>
    </source>
</evidence>
<dbReference type="RefSeq" id="WP_079421958.1">
    <property type="nucleotide sequence ID" value="NZ_MZGV01000003.1"/>
</dbReference>
<feature type="transmembrane region" description="Helical" evidence="1">
    <location>
        <begin position="21"/>
        <end position="39"/>
    </location>
</feature>
<feature type="transmembrane region" description="Helical" evidence="1">
    <location>
        <begin position="178"/>
        <end position="199"/>
    </location>
</feature>
<feature type="transmembrane region" description="Helical" evidence="1">
    <location>
        <begin position="151"/>
        <end position="171"/>
    </location>
</feature>
<dbReference type="PANTHER" id="PTHR43471:SF14">
    <property type="entry name" value="ABC-2 TYPE TRANSPORT SYSTEM PERMEASE PROTEIN"/>
    <property type="match status" value="1"/>
</dbReference>
<dbReference type="Proteomes" id="UP000190080">
    <property type="component" value="Unassembled WGS sequence"/>
</dbReference>
<reference evidence="2 3" key="1">
    <citation type="submission" date="2017-03" db="EMBL/GenBank/DDBJ databases">
        <title>Genome sequence of Clostridium oryzae DSM 28571.</title>
        <authorList>
            <person name="Poehlein A."/>
            <person name="Daniel R."/>
        </authorList>
    </citation>
    <scope>NUCLEOTIDE SEQUENCE [LARGE SCALE GENOMIC DNA]</scope>
    <source>
        <strain evidence="2 3">DSM 28571</strain>
    </source>
</reference>
<dbReference type="AlphaFoldDB" id="A0A1V4IXY4"/>
<accession>A0A1V4IXY4</accession>
<evidence type="ECO:0000313" key="3">
    <source>
        <dbReference type="Proteomes" id="UP000190080"/>
    </source>
</evidence>